<feature type="region of interest" description="Disordered" evidence="9">
    <location>
        <begin position="107"/>
        <end position="156"/>
    </location>
</feature>
<keyword evidence="4" id="KW-0963">Cytoplasm</keyword>
<dbReference type="AlphaFoldDB" id="A0A3B3RCM7"/>
<reference evidence="10" key="1">
    <citation type="submission" date="2025-08" db="UniProtKB">
        <authorList>
            <consortium name="Ensembl"/>
        </authorList>
    </citation>
    <scope>IDENTIFICATION</scope>
</reference>
<organism evidence="10 11">
    <name type="scientific">Paramormyrops kingsleyae</name>
    <dbReference type="NCBI Taxonomy" id="1676925"/>
    <lineage>
        <taxon>Eukaryota</taxon>
        <taxon>Metazoa</taxon>
        <taxon>Chordata</taxon>
        <taxon>Craniata</taxon>
        <taxon>Vertebrata</taxon>
        <taxon>Euteleostomi</taxon>
        <taxon>Actinopterygii</taxon>
        <taxon>Neopterygii</taxon>
        <taxon>Teleostei</taxon>
        <taxon>Osteoglossocephala</taxon>
        <taxon>Osteoglossomorpha</taxon>
        <taxon>Osteoglossiformes</taxon>
        <taxon>Mormyridae</taxon>
        <taxon>Paramormyrops</taxon>
    </lineage>
</organism>
<evidence type="ECO:0000256" key="6">
    <source>
        <dbReference type="ARBA" id="ARBA00023212"/>
    </source>
</evidence>
<dbReference type="GeneTree" id="ENSGT00530000063497"/>
<feature type="coiled-coil region" evidence="8">
    <location>
        <begin position="241"/>
        <end position="296"/>
    </location>
</feature>
<name>A0A3B3RCM7_9TELE</name>
<dbReference type="STRING" id="1676925.ENSPKIP00000016118"/>
<evidence type="ECO:0000313" key="10">
    <source>
        <dbReference type="Ensembl" id="ENSPKIP00000016118.1"/>
    </source>
</evidence>
<protein>
    <submittedName>
        <fullName evidence="10">Outer dense fiber of sperm tails 2 like</fullName>
    </submittedName>
</protein>
<comment type="similarity">
    <text evidence="3">Belongs to the ODF2 family.</text>
</comment>
<dbReference type="Proteomes" id="UP000261540">
    <property type="component" value="Unplaced"/>
</dbReference>
<evidence type="ECO:0000256" key="2">
    <source>
        <dbReference type="ARBA" id="ARBA00004138"/>
    </source>
</evidence>
<dbReference type="Ensembl" id="ENSPKIT00000040600.1">
    <property type="protein sequence ID" value="ENSPKIP00000016118.1"/>
    <property type="gene ID" value="ENSPKIG00000002567.1"/>
</dbReference>
<evidence type="ECO:0000256" key="8">
    <source>
        <dbReference type="SAM" id="Coils"/>
    </source>
</evidence>
<dbReference type="GO" id="GO:0005813">
    <property type="term" value="C:centrosome"/>
    <property type="evidence" value="ECO:0007669"/>
    <property type="project" value="TreeGrafter"/>
</dbReference>
<dbReference type="PANTHER" id="PTHR23162">
    <property type="entry name" value="OUTER DENSE FIBER OF SPERM TAILS 2"/>
    <property type="match status" value="1"/>
</dbReference>
<feature type="compositionally biased region" description="Basic and acidic residues" evidence="9">
    <location>
        <begin position="107"/>
        <end position="119"/>
    </location>
</feature>
<feature type="coiled-coil region" evidence="8">
    <location>
        <begin position="631"/>
        <end position="743"/>
    </location>
</feature>
<sequence length="795" mass="89841">MVSGYRMKARSSSPVHVHVDETAPVRIHVHRSQSLPSSMEMEQLALTSVPDYGGTGTGKNAAITINKDGETFHKSKEKSMKKPNLTQKPAYKILEVSQSDDFDLGKAEGEKECSSRDVADFGFKGRPPPHASGTAGGDDALLSGGRDGRGRGRCGSRSYLSRSDLDRHGYDGMKDTHLLRTLIDAETAASAVAVQLVSFKDVLPDGFDDSRFKHSGERQLSREKNLLLEKLEIFKRINGLARDQLKELQNHEENRLEASRQIDILLENLTQTEAENRNLKRNLSETESKVGELTDMRKREMENIGTALQLSKSVDATRAVLQGQLRNKESENNRLCVQLRSLERAMVERKLEAEATKAEMTALSEKAAREKEALKKAVRAQKRRAERFRSAIEMCYSQMREKDLQLEEANSAARTQKGRFEQVSEEKTQLVAQIAVLRTQVADLTAELHKERDAARLPGRDLPERMEKIRMENGELGLENAELKVRIAGLEEALARSASELDGRNADCQEQEELAERCRAQVDDLQRELGAMKAKLEQVQRDNEAAREGKEAEHEKVKIQLESRVRELAAYPDLLKAAQQSLQDYEDKLQSSERKHSNQSEIHRQLQAEVDRQSEQLASSLAVRTTVSEASTQLQLKADLLQRRAEEVQQENTELVRRLASQEEALRYGETEQERRSAECASLSRQLEAALADVRQQVSNVKDTAAVRERSLQGRILELEVERNRRDSELQQLKRSKQAAETQHEVRLRDLHLNLERSESHAQRLQDYVDFLKASYAAMFEDSLATNVGGAYLFK</sequence>
<dbReference type="GO" id="GO:1902018">
    <property type="term" value="P:negative regulation of cilium assembly"/>
    <property type="evidence" value="ECO:0007669"/>
    <property type="project" value="TreeGrafter"/>
</dbReference>
<evidence type="ECO:0000313" key="11">
    <source>
        <dbReference type="Proteomes" id="UP000261540"/>
    </source>
</evidence>
<evidence type="ECO:0000256" key="9">
    <source>
        <dbReference type="SAM" id="MobiDB-lite"/>
    </source>
</evidence>
<comment type="subcellular location">
    <subcellularLocation>
        <location evidence="2">Cell projection</location>
        <location evidence="2">Cilium</location>
    </subcellularLocation>
    <subcellularLocation>
        <location evidence="1">Cytoplasm</location>
        <location evidence="1">Cytoskeleton</location>
        <location evidence="1">Microtubule organizing center</location>
        <location evidence="1">Centrosome</location>
        <location evidence="1">Centriole</location>
    </subcellularLocation>
</comment>
<keyword evidence="11" id="KW-1185">Reference proteome</keyword>
<dbReference type="InterPro" id="IPR026099">
    <property type="entry name" value="Odf2-rel"/>
</dbReference>
<keyword evidence="7" id="KW-0966">Cell projection</keyword>
<evidence type="ECO:0000256" key="1">
    <source>
        <dbReference type="ARBA" id="ARBA00004114"/>
    </source>
</evidence>
<dbReference type="PANTHER" id="PTHR23162:SF7">
    <property type="entry name" value="PROTEIN BCAP"/>
    <property type="match status" value="1"/>
</dbReference>
<reference evidence="10" key="2">
    <citation type="submission" date="2025-09" db="UniProtKB">
        <authorList>
            <consortium name="Ensembl"/>
        </authorList>
    </citation>
    <scope>IDENTIFICATION</scope>
</reference>
<evidence type="ECO:0000256" key="5">
    <source>
        <dbReference type="ARBA" id="ARBA00023054"/>
    </source>
</evidence>
<dbReference type="GO" id="GO:0005814">
    <property type="term" value="C:centriole"/>
    <property type="evidence" value="ECO:0007669"/>
    <property type="project" value="UniProtKB-SubCell"/>
</dbReference>
<accession>A0A3B3RCM7</accession>
<proteinExistence type="inferred from homology"/>
<dbReference type="OrthoDB" id="9948429at2759"/>
<feature type="region of interest" description="Disordered" evidence="9">
    <location>
        <begin position="585"/>
        <end position="611"/>
    </location>
</feature>
<evidence type="ECO:0000256" key="4">
    <source>
        <dbReference type="ARBA" id="ARBA00022490"/>
    </source>
</evidence>
<evidence type="ECO:0000256" key="7">
    <source>
        <dbReference type="ARBA" id="ARBA00023273"/>
    </source>
</evidence>
<keyword evidence="5 8" id="KW-0175">Coiled coil</keyword>
<evidence type="ECO:0000256" key="3">
    <source>
        <dbReference type="ARBA" id="ARBA00009316"/>
    </source>
</evidence>
<keyword evidence="6" id="KW-0206">Cytoskeleton</keyword>
<dbReference type="GO" id="GO:0036064">
    <property type="term" value="C:ciliary basal body"/>
    <property type="evidence" value="ECO:0007669"/>
    <property type="project" value="TreeGrafter"/>
</dbReference>
<feature type="coiled-coil region" evidence="8">
    <location>
        <begin position="325"/>
        <end position="454"/>
    </location>
</feature>